<name>A0A418PWT2_9BACT</name>
<evidence type="ECO:0000313" key="9">
    <source>
        <dbReference type="Proteomes" id="UP000283522"/>
    </source>
</evidence>
<evidence type="ECO:0000256" key="3">
    <source>
        <dbReference type="ARBA" id="ARBA00022823"/>
    </source>
</evidence>
<proteinExistence type="inferred from homology"/>
<dbReference type="PROSITE" id="PS50968">
    <property type="entry name" value="BIOTINYL_LIPOYL"/>
    <property type="match status" value="1"/>
</dbReference>
<keyword evidence="4" id="KW-0808">Transferase</keyword>
<feature type="region of interest" description="Disordered" evidence="5">
    <location>
        <begin position="80"/>
        <end position="114"/>
    </location>
</feature>
<evidence type="ECO:0000313" key="8">
    <source>
        <dbReference type="EMBL" id="RIW18608.1"/>
    </source>
</evidence>
<comment type="similarity">
    <text evidence="2 4">Belongs to the 2-oxoacid dehydrogenase family.</text>
</comment>
<organism evidence="8 9">
    <name type="scientific">Algoriphagus lacus</name>
    <dbReference type="NCBI Taxonomy" id="2056311"/>
    <lineage>
        <taxon>Bacteria</taxon>
        <taxon>Pseudomonadati</taxon>
        <taxon>Bacteroidota</taxon>
        <taxon>Cytophagia</taxon>
        <taxon>Cytophagales</taxon>
        <taxon>Cyclobacteriaceae</taxon>
        <taxon>Algoriphagus</taxon>
    </lineage>
</organism>
<dbReference type="SUPFAM" id="SSF51230">
    <property type="entry name" value="Single hybrid motif"/>
    <property type="match status" value="1"/>
</dbReference>
<dbReference type="SUPFAM" id="SSF52777">
    <property type="entry name" value="CoA-dependent acyltransferases"/>
    <property type="match status" value="1"/>
</dbReference>
<dbReference type="GO" id="GO:0006086">
    <property type="term" value="P:pyruvate decarboxylation to acetyl-CoA"/>
    <property type="evidence" value="ECO:0007669"/>
    <property type="project" value="InterPro"/>
</dbReference>
<dbReference type="GO" id="GO:0016746">
    <property type="term" value="F:acyltransferase activity"/>
    <property type="evidence" value="ECO:0007669"/>
    <property type="project" value="UniProtKB-KW"/>
</dbReference>
<feature type="region of interest" description="Disordered" evidence="5">
    <location>
        <begin position="158"/>
        <end position="182"/>
    </location>
</feature>
<sequence length="402" mass="44104">MIKFLMPNLGADMEDGVLVEWRKQPGDFLQKGDIIADIDTQKGLIEIEVFDEGVLEKILVKEGQKVPVGSVLALINDGKGEEIRESSGDNPTPEVPKILEPQEQAKTKSTEEHRIKISPLARKIAESNGIDLTLLKGTGPEGSIVKEDVEKAISERIANKPVPQPEEKTKEAPEESVNVSRTTSDSIRMAVAAAMSKSNREIPHYFLEKRMDMSKALEWMKESNKTRPVQKRILPVAMLIKAVAKALDEVPDLNATWENGLQRKNEINIGFVVSLRSGGIMVPAILQADSKTVEEIMETLNDLIPRARAFKLRSSELSQSTFTITSIGEGGADKVFGLIYPPQVGIVGFGEISEQPFAEEGMLGIRPVVDVTLSADHRATDGLIGSRFLAALNKHLQNPESL</sequence>
<dbReference type="SUPFAM" id="SSF47005">
    <property type="entry name" value="Peripheral subunit-binding domain of 2-oxo acid dehydrogenase complex"/>
    <property type="match status" value="1"/>
</dbReference>
<evidence type="ECO:0000259" key="7">
    <source>
        <dbReference type="PROSITE" id="PS51826"/>
    </source>
</evidence>
<comment type="caution">
    <text evidence="8">The sequence shown here is derived from an EMBL/GenBank/DDBJ whole genome shotgun (WGS) entry which is preliminary data.</text>
</comment>
<feature type="domain" description="Peripheral subunit-binding (PSBD)" evidence="7">
    <location>
        <begin position="116"/>
        <end position="153"/>
    </location>
</feature>
<dbReference type="Proteomes" id="UP000283522">
    <property type="component" value="Unassembled WGS sequence"/>
</dbReference>
<evidence type="ECO:0000256" key="5">
    <source>
        <dbReference type="SAM" id="MobiDB-lite"/>
    </source>
</evidence>
<keyword evidence="3 4" id="KW-0450">Lipoyl</keyword>
<protein>
    <recommendedName>
        <fullName evidence="4">Dihydrolipoamide acetyltransferase component of pyruvate dehydrogenase complex</fullName>
        <ecNumber evidence="4">2.3.1.-</ecNumber>
    </recommendedName>
</protein>
<dbReference type="InterPro" id="IPR011053">
    <property type="entry name" value="Single_hybrid_motif"/>
</dbReference>
<dbReference type="CDD" id="cd06849">
    <property type="entry name" value="lipoyl_domain"/>
    <property type="match status" value="1"/>
</dbReference>
<dbReference type="InterPro" id="IPR004167">
    <property type="entry name" value="PSBD"/>
</dbReference>
<keyword evidence="4" id="KW-0012">Acyltransferase</keyword>
<dbReference type="PANTHER" id="PTHR23151">
    <property type="entry name" value="DIHYDROLIPOAMIDE ACETYL/SUCCINYL-TRANSFERASE-RELATED"/>
    <property type="match status" value="1"/>
</dbReference>
<dbReference type="PROSITE" id="PS51826">
    <property type="entry name" value="PSBD"/>
    <property type="match status" value="1"/>
</dbReference>
<dbReference type="RefSeq" id="WP_119476085.1">
    <property type="nucleotide sequence ID" value="NZ_QXML01000001.1"/>
</dbReference>
<dbReference type="Pfam" id="PF00198">
    <property type="entry name" value="2-oxoacid_dh"/>
    <property type="match status" value="1"/>
</dbReference>
<evidence type="ECO:0000259" key="6">
    <source>
        <dbReference type="PROSITE" id="PS50968"/>
    </source>
</evidence>
<dbReference type="EMBL" id="QXML01000001">
    <property type="protein sequence ID" value="RIW18608.1"/>
    <property type="molecule type" value="Genomic_DNA"/>
</dbReference>
<gene>
    <name evidence="8" type="ORF">D0X99_02680</name>
</gene>
<feature type="compositionally biased region" description="Basic and acidic residues" evidence="5">
    <location>
        <begin position="103"/>
        <end position="114"/>
    </location>
</feature>
<dbReference type="InterPro" id="IPR023213">
    <property type="entry name" value="CAT-like_dom_sf"/>
</dbReference>
<comment type="cofactor">
    <cofactor evidence="1 4">
        <name>(R)-lipoate</name>
        <dbReference type="ChEBI" id="CHEBI:83088"/>
    </cofactor>
</comment>
<dbReference type="Gene3D" id="2.40.50.100">
    <property type="match status" value="1"/>
</dbReference>
<reference evidence="8 9" key="1">
    <citation type="submission" date="2018-09" db="EMBL/GenBank/DDBJ databases">
        <authorList>
            <person name="Wang X."/>
            <person name="Du Z."/>
        </authorList>
    </citation>
    <scope>NUCLEOTIDE SEQUENCE [LARGE SCALE GENOMIC DNA]</scope>
    <source>
        <strain evidence="8 9">N3</strain>
    </source>
</reference>
<evidence type="ECO:0000256" key="2">
    <source>
        <dbReference type="ARBA" id="ARBA00007317"/>
    </source>
</evidence>
<evidence type="ECO:0000256" key="4">
    <source>
        <dbReference type="RuleBase" id="RU003423"/>
    </source>
</evidence>
<dbReference type="InterPro" id="IPR000089">
    <property type="entry name" value="Biotin_lipoyl"/>
</dbReference>
<dbReference type="Gene3D" id="3.30.559.10">
    <property type="entry name" value="Chloramphenicol acetyltransferase-like domain"/>
    <property type="match status" value="1"/>
</dbReference>
<dbReference type="PANTHER" id="PTHR23151:SF90">
    <property type="entry name" value="DIHYDROLIPOYLLYSINE-RESIDUE ACETYLTRANSFERASE COMPONENT OF PYRUVATE DEHYDROGENASE COMPLEX, MITOCHONDRIAL-RELATED"/>
    <property type="match status" value="1"/>
</dbReference>
<evidence type="ECO:0000256" key="1">
    <source>
        <dbReference type="ARBA" id="ARBA00001938"/>
    </source>
</evidence>
<feature type="domain" description="Lipoyl-binding" evidence="6">
    <location>
        <begin position="1"/>
        <end position="76"/>
    </location>
</feature>
<dbReference type="InterPro" id="IPR001078">
    <property type="entry name" value="2-oxoacid_DH_actylTfrase"/>
</dbReference>
<dbReference type="EC" id="2.3.1.-" evidence="4"/>
<dbReference type="GO" id="GO:0045254">
    <property type="term" value="C:pyruvate dehydrogenase complex"/>
    <property type="evidence" value="ECO:0007669"/>
    <property type="project" value="InterPro"/>
</dbReference>
<dbReference type="InterPro" id="IPR045257">
    <property type="entry name" value="E2/Pdx1"/>
</dbReference>
<accession>A0A418PWT2</accession>
<dbReference type="Gene3D" id="4.10.320.10">
    <property type="entry name" value="E3-binding domain"/>
    <property type="match status" value="1"/>
</dbReference>
<dbReference type="Pfam" id="PF02817">
    <property type="entry name" value="E3_binding"/>
    <property type="match status" value="1"/>
</dbReference>
<dbReference type="AlphaFoldDB" id="A0A418PWT2"/>
<dbReference type="OrthoDB" id="9805770at2"/>
<dbReference type="Pfam" id="PF00364">
    <property type="entry name" value="Biotin_lipoyl"/>
    <property type="match status" value="1"/>
</dbReference>
<dbReference type="InterPro" id="IPR036625">
    <property type="entry name" value="E3-bd_dom_sf"/>
</dbReference>
<keyword evidence="9" id="KW-1185">Reference proteome</keyword>